<organism evidence="1 2">
    <name type="scientific">Actinoplanes auranticolor</name>
    <dbReference type="NCBI Taxonomy" id="47988"/>
    <lineage>
        <taxon>Bacteria</taxon>
        <taxon>Bacillati</taxon>
        <taxon>Actinomycetota</taxon>
        <taxon>Actinomycetes</taxon>
        <taxon>Micromonosporales</taxon>
        <taxon>Micromonosporaceae</taxon>
        <taxon>Actinoplanes</taxon>
    </lineage>
</organism>
<dbReference type="EMBL" id="BOQL01000039">
    <property type="protein sequence ID" value="GIM72084.1"/>
    <property type="molecule type" value="Genomic_DNA"/>
</dbReference>
<accession>A0A919VMV6</accession>
<sequence>MNAEAAGTAGAAPRDVIVQQILAVDPTADRATVENAVTTVVNTVVRQRQVVRVLVDRPEVLCDGRSPAPQVLGELMLLLRRSGAAVVAAPACRGCARPLSSVRGSAWCCDGCRTPTRECAGCGQLRRSTIRDQNGSWRCPRCRPLPEQPDWAALTSAVRGIDPGAEPTVVRTAARRVAPGLFRQWALVAAVTADPDLLRGRAAHAPVRTVLRLVDSLTEAGVVGMVRPGCPRCGRVVALVKWHEQSWLCARCDRQVRAAPCAQCGRVREVGTRDRQGRPLCGPCHRRNPANAERCIACGHLRPVNNRTPQGPLCASCRPSPVLTCALCGQLAPGNRSTLTGQPRCRSCDARRLRCGGCGKIRAPHSGTLDDPRCALCTPAQPGTPLRRRYECPSCGLVQPTEGACPTCRLIAIVQPLLTVGDQVQPELQPLLTWWRRVDRPGSVRSWLARRPAARALLRDLATGTVELSHEGLDQIPDTKTVRYVRRILVAASVLPEHDEHLRRLEQWMSKSVGAIADPEHRTIVHRYAVWYHLRKLRARTGPQKPVTEGQAEAIRNRVRAAAAVLVALAESGRTLADLRQTDIDGWLASRRVARRAELGLFLRWARRERLTAVAVPVQQWAGPDGCIDHDQRWTLARRLLHDDAVPTEDRLAGLIVVLYAQTAARVRLLRFDHLDSSSGGVRITFGTTPIDLPPAMTELFTRLAAERAGTDRAATPWIFPGRPWTQPISADMLRKRLAVLGMSTHAARTAALFQLAGNLPAGLLARCLGIDISSAVDWQRTAAGDWHAYAARTAGIASP</sequence>
<comment type="caution">
    <text evidence="1">The sequence shown here is derived from an EMBL/GenBank/DDBJ whole genome shotgun (WGS) entry which is preliminary data.</text>
</comment>
<dbReference type="AlphaFoldDB" id="A0A919VMV6"/>
<keyword evidence="2" id="KW-1185">Reference proteome</keyword>
<name>A0A919VMV6_9ACTN</name>
<evidence type="ECO:0000313" key="2">
    <source>
        <dbReference type="Proteomes" id="UP000681340"/>
    </source>
</evidence>
<reference evidence="1" key="1">
    <citation type="submission" date="2021-03" db="EMBL/GenBank/DDBJ databases">
        <title>Whole genome shotgun sequence of Actinoplanes auranticolor NBRC 12245.</title>
        <authorList>
            <person name="Komaki H."/>
            <person name="Tamura T."/>
        </authorList>
    </citation>
    <scope>NUCLEOTIDE SEQUENCE</scope>
    <source>
        <strain evidence="1">NBRC 12245</strain>
    </source>
</reference>
<protein>
    <recommendedName>
        <fullName evidence="3">Site-specific recombinase XerD</fullName>
    </recommendedName>
</protein>
<evidence type="ECO:0008006" key="3">
    <source>
        <dbReference type="Google" id="ProtNLM"/>
    </source>
</evidence>
<evidence type="ECO:0000313" key="1">
    <source>
        <dbReference type="EMBL" id="GIM72084.1"/>
    </source>
</evidence>
<dbReference type="Proteomes" id="UP000681340">
    <property type="component" value="Unassembled WGS sequence"/>
</dbReference>
<proteinExistence type="predicted"/>
<gene>
    <name evidence="1" type="ORF">Aau02nite_49130</name>
</gene>